<comment type="subcellular location">
    <subcellularLocation>
        <location evidence="1">Cell outer membrane</location>
        <topology evidence="1">Multi-pass membrane protein</topology>
    </subcellularLocation>
</comment>
<dbReference type="Gene3D" id="2.40.170.20">
    <property type="entry name" value="TonB-dependent receptor, beta-barrel domain"/>
    <property type="match status" value="1"/>
</dbReference>
<dbReference type="InterPro" id="IPR008969">
    <property type="entry name" value="CarboxyPept-like_regulatory"/>
</dbReference>
<keyword evidence="4" id="KW-0812">Transmembrane</keyword>
<keyword evidence="10" id="KW-0675">Receptor</keyword>
<dbReference type="InterPro" id="IPR039426">
    <property type="entry name" value="TonB-dep_rcpt-like"/>
</dbReference>
<proteinExistence type="predicted"/>
<reference evidence="11" key="1">
    <citation type="journal article" date="2019" name="Int. J. Syst. Evol. Microbiol.">
        <title>The Global Catalogue of Microorganisms (GCM) 10K type strain sequencing project: providing services to taxonomists for standard genome sequencing and annotation.</title>
        <authorList>
            <consortium name="The Broad Institute Genomics Platform"/>
            <consortium name="The Broad Institute Genome Sequencing Center for Infectious Disease"/>
            <person name="Wu L."/>
            <person name="Ma J."/>
        </authorList>
    </citation>
    <scope>NUCLEOTIDE SEQUENCE [LARGE SCALE GENOMIC DNA]</scope>
    <source>
        <strain evidence="11">JCM 17924</strain>
    </source>
</reference>
<dbReference type="SUPFAM" id="SSF56935">
    <property type="entry name" value="Porins"/>
    <property type="match status" value="1"/>
</dbReference>
<evidence type="ECO:0000313" key="10">
    <source>
        <dbReference type="EMBL" id="GAA4372935.1"/>
    </source>
</evidence>
<gene>
    <name evidence="10" type="ORF">GCM10023186_02960</name>
</gene>
<evidence type="ECO:0000256" key="6">
    <source>
        <dbReference type="ARBA" id="ARBA00023237"/>
    </source>
</evidence>
<keyword evidence="6" id="KW-0998">Cell outer membrane</keyword>
<keyword evidence="2" id="KW-0813">Transport</keyword>
<feature type="chain" id="PRO_5045667197" evidence="8">
    <location>
        <begin position="29"/>
        <end position="1162"/>
    </location>
</feature>
<dbReference type="Proteomes" id="UP001500454">
    <property type="component" value="Unassembled WGS sequence"/>
</dbReference>
<evidence type="ECO:0000256" key="8">
    <source>
        <dbReference type="SAM" id="SignalP"/>
    </source>
</evidence>
<organism evidence="10 11">
    <name type="scientific">Hymenobacter koreensis</name>
    <dbReference type="NCBI Taxonomy" id="1084523"/>
    <lineage>
        <taxon>Bacteria</taxon>
        <taxon>Pseudomonadati</taxon>
        <taxon>Bacteroidota</taxon>
        <taxon>Cytophagia</taxon>
        <taxon>Cytophagales</taxon>
        <taxon>Hymenobacteraceae</taxon>
        <taxon>Hymenobacter</taxon>
    </lineage>
</organism>
<sequence>MFPFMKQVRLRHLLALLLTLLSVQQGWSQGVTTSSMSGVITDKAGEGLPGATVIAVHTPTNSQYVAPTNADGRYNIQAMRVGGPYTVRVTFVGYQEAVREGIFLSLGQNLRLDVNLSETTQTLAGVEVQGRRSPIINADRTGAATNIQREQIERLPTLSRSFNDFTRLTPQSNGGQSFGGRNGNFNNVTVDGALFNNAFGLSSTVGGQTNSQPISLDAIEEIQVNIAPYDVRQGSFTGAGINAVTRSGTNKFSGSAYAFRRNNNLIADEVRDTKQPFAAFSLWQVGARVGGPIIKDKLFFFVNAEAERRDDPPGNFVPSRPGQNTPGAGVSTARADELSVLSNFLQTNYGYNTGPFENYQLETYSDKLTTKIDWNITPKNVFSFKYNYLKSFRDVPPSPSGAPAGGRNPSATNLPYLAAFYRINNNLNSFIGELNSTISGRLSNTFQAGYTAFRDSRESSGGLFPTVDIENGGGQAFTSFGYEPFSANNILNTDVTQISDNLTYSAGKHVLTVGTYNEFYKFRNGFAPNYFGRYRFRNLTDFYSAAVTPDAPFGFIYDPATLALTRRNAALPPTAPNPIFDYEVRYSALPDRSFPFADVRAYQLGFYAQDEFSVLPNLKITAGVRADIPVINTEVERNETAANLEFRDGVRLYTDRLPKTNVLFSPRIGFNWDVKDDQKTQLRGGTGIFTGRVPYVWISNQASNNGVQFGTYRSTTVPGGGRVVFSPNVDASGDRANPNLPANATASTNYNLAVTEETFKFPQVFRSNLAIDQRLPGDVVMTLEGIYTKDLNAVYHQNVNLPNPSATAAGADNRPLFRDPAALNTRINQIYRGQPVPGTTTGERYPNISDAILMRNTNKGYSYTLTAQFQKTFDNGVSASLAYNYADARSVNDGGSIANSIWRDRQVPGDPNSEELSYSQFLQQHRIVGSASYRREYLGHLATTLSAFIDAGPGFRTSYTYNGDLNGDNNLNNDLIYVPRDQSEIVLTDIAFFSGTPQAFTYTKEQQWADLNRFIDQDKYLRTRRGQYAERNGAVSPWVGFIDARLLQDVFTNIGENRNSLQFSVDVFNVANLINKNWGVSQSTYRTGLLQFQDFDTRATVGGAPNPDLNKPRFTYPYFNNPTRNASTGEVTQGEPLTESFRYSTGEGSRWRIQLGLRYIFN</sequence>
<dbReference type="Gene3D" id="2.60.40.1120">
    <property type="entry name" value="Carboxypeptidase-like, regulatory domain"/>
    <property type="match status" value="1"/>
</dbReference>
<keyword evidence="5" id="KW-0472">Membrane</keyword>
<evidence type="ECO:0000256" key="7">
    <source>
        <dbReference type="SAM" id="MobiDB-lite"/>
    </source>
</evidence>
<accession>A0ABP8IU31</accession>
<evidence type="ECO:0000256" key="2">
    <source>
        <dbReference type="ARBA" id="ARBA00022448"/>
    </source>
</evidence>
<protein>
    <submittedName>
        <fullName evidence="10">TonB-dependent receptor</fullName>
    </submittedName>
</protein>
<evidence type="ECO:0000256" key="3">
    <source>
        <dbReference type="ARBA" id="ARBA00022452"/>
    </source>
</evidence>
<feature type="region of interest" description="Disordered" evidence="7">
    <location>
        <begin position="309"/>
        <end position="330"/>
    </location>
</feature>
<evidence type="ECO:0000256" key="1">
    <source>
        <dbReference type="ARBA" id="ARBA00004571"/>
    </source>
</evidence>
<evidence type="ECO:0000313" key="11">
    <source>
        <dbReference type="Proteomes" id="UP001500454"/>
    </source>
</evidence>
<dbReference type="SUPFAM" id="SSF49464">
    <property type="entry name" value="Carboxypeptidase regulatory domain-like"/>
    <property type="match status" value="1"/>
</dbReference>
<feature type="domain" description="TonB-dependent transporter Oar-like beta-barrel" evidence="9">
    <location>
        <begin position="244"/>
        <end position="1075"/>
    </location>
</feature>
<keyword evidence="8" id="KW-0732">Signal</keyword>
<keyword evidence="3" id="KW-1134">Transmembrane beta strand</keyword>
<evidence type="ECO:0000259" key="9">
    <source>
        <dbReference type="Pfam" id="PF25183"/>
    </source>
</evidence>
<dbReference type="PANTHER" id="PTHR30069">
    <property type="entry name" value="TONB-DEPENDENT OUTER MEMBRANE RECEPTOR"/>
    <property type="match status" value="1"/>
</dbReference>
<evidence type="ECO:0000256" key="4">
    <source>
        <dbReference type="ARBA" id="ARBA00022692"/>
    </source>
</evidence>
<dbReference type="Pfam" id="PF13620">
    <property type="entry name" value="CarboxypepD_reg"/>
    <property type="match status" value="1"/>
</dbReference>
<dbReference type="Pfam" id="PF25183">
    <property type="entry name" value="OMP_b-brl_4"/>
    <property type="match status" value="1"/>
</dbReference>
<dbReference type="InterPro" id="IPR057601">
    <property type="entry name" value="Oar-like_b-barrel"/>
</dbReference>
<dbReference type="InterPro" id="IPR036942">
    <property type="entry name" value="Beta-barrel_TonB_sf"/>
</dbReference>
<dbReference type="PANTHER" id="PTHR30069:SF46">
    <property type="entry name" value="OAR PROTEIN"/>
    <property type="match status" value="1"/>
</dbReference>
<name>A0ABP8IU31_9BACT</name>
<feature type="signal peptide" evidence="8">
    <location>
        <begin position="1"/>
        <end position="28"/>
    </location>
</feature>
<dbReference type="EMBL" id="BAABHA010000001">
    <property type="protein sequence ID" value="GAA4372935.1"/>
    <property type="molecule type" value="Genomic_DNA"/>
</dbReference>
<keyword evidence="11" id="KW-1185">Reference proteome</keyword>
<evidence type="ECO:0000256" key="5">
    <source>
        <dbReference type="ARBA" id="ARBA00023136"/>
    </source>
</evidence>
<comment type="caution">
    <text evidence="10">The sequence shown here is derived from an EMBL/GenBank/DDBJ whole genome shotgun (WGS) entry which is preliminary data.</text>
</comment>